<dbReference type="OrthoDB" id="9800233at2"/>
<organism evidence="1 2">
    <name type="scientific">Caballeronia sordidicola</name>
    <name type="common">Burkholderia sordidicola</name>
    <dbReference type="NCBI Taxonomy" id="196367"/>
    <lineage>
        <taxon>Bacteria</taxon>
        <taxon>Pseudomonadati</taxon>
        <taxon>Pseudomonadota</taxon>
        <taxon>Betaproteobacteria</taxon>
        <taxon>Burkholderiales</taxon>
        <taxon>Burkholderiaceae</taxon>
        <taxon>Caballeronia</taxon>
    </lineage>
</organism>
<dbReference type="EMBL" id="MTHB01000301">
    <property type="protein sequence ID" value="OXC71666.1"/>
    <property type="molecule type" value="Genomic_DNA"/>
</dbReference>
<protein>
    <submittedName>
        <fullName evidence="1">O-Methyltransferase</fullName>
    </submittedName>
</protein>
<dbReference type="AlphaFoldDB" id="A0A226WKE9"/>
<sequence>MDSVSKDPCKLNGVSETTLWTLYDRACEARRAGGILIDPHGVRICDAIDYDFERHFGEPVGSFAARAAQIDQLKQWLERHPDGLIVSPGEGLETQAHRVDNGRMRWLTVDLPAVIALREHFLPSSERMRHVAASVFEPGWIEGIDPSPDVFIVVQGLFM</sequence>
<dbReference type="PANTHER" id="PTHR43619">
    <property type="entry name" value="S-ADENOSYL-L-METHIONINE-DEPENDENT METHYLTRANSFERASE YKTD-RELATED"/>
    <property type="match status" value="1"/>
</dbReference>
<name>A0A226WKE9_CABSO</name>
<evidence type="ECO:0000313" key="2">
    <source>
        <dbReference type="Proteomes" id="UP000214720"/>
    </source>
</evidence>
<dbReference type="SUPFAM" id="SSF53335">
    <property type="entry name" value="S-adenosyl-L-methionine-dependent methyltransferases"/>
    <property type="match status" value="1"/>
</dbReference>
<evidence type="ECO:0000313" key="1">
    <source>
        <dbReference type="EMBL" id="OXC71666.1"/>
    </source>
</evidence>
<proteinExistence type="predicted"/>
<keyword evidence="1" id="KW-0808">Transferase</keyword>
<comment type="caution">
    <text evidence="1">The sequence shown here is derived from an EMBL/GenBank/DDBJ whole genome shotgun (WGS) entry which is preliminary data.</text>
</comment>
<accession>A0A226WKE9</accession>
<dbReference type="Gene3D" id="3.40.50.150">
    <property type="entry name" value="Vaccinia Virus protein VP39"/>
    <property type="match status" value="1"/>
</dbReference>
<dbReference type="GO" id="GO:0032259">
    <property type="term" value="P:methylation"/>
    <property type="evidence" value="ECO:0007669"/>
    <property type="project" value="UniProtKB-KW"/>
</dbReference>
<dbReference type="GO" id="GO:0008168">
    <property type="term" value="F:methyltransferase activity"/>
    <property type="evidence" value="ECO:0007669"/>
    <property type="project" value="UniProtKB-KW"/>
</dbReference>
<reference evidence="2" key="1">
    <citation type="submission" date="2017-01" db="EMBL/GenBank/DDBJ databases">
        <title>Genome Analysis of Deinococcus marmoris KOPRI26562.</title>
        <authorList>
            <person name="Kim J.H."/>
            <person name="Oh H.-M."/>
        </authorList>
    </citation>
    <scope>NUCLEOTIDE SEQUENCE [LARGE SCALE GENOMIC DNA]</scope>
    <source>
        <strain evidence="2">PAMC 26633</strain>
    </source>
</reference>
<dbReference type="InterPro" id="IPR029063">
    <property type="entry name" value="SAM-dependent_MTases_sf"/>
</dbReference>
<dbReference type="Proteomes" id="UP000214720">
    <property type="component" value="Unassembled WGS sequence"/>
</dbReference>
<gene>
    <name evidence="1" type="ORF">BSU04_45900</name>
</gene>
<dbReference type="RefSeq" id="WP_089166401.1">
    <property type="nucleotide sequence ID" value="NZ_MTHB01000301.1"/>
</dbReference>
<keyword evidence="1" id="KW-0489">Methyltransferase</keyword>
<dbReference type="PANTHER" id="PTHR43619:SF2">
    <property type="entry name" value="S-ADENOSYL-L-METHIONINE-DEPENDENT METHYLTRANSFERASES SUPERFAMILY PROTEIN"/>
    <property type="match status" value="1"/>
</dbReference>